<keyword evidence="1" id="KW-0472">Membrane</keyword>
<reference evidence="2" key="1">
    <citation type="submission" date="2015-07" db="EMBL/GenBank/DDBJ databases">
        <title>MeaNS - Measles Nucleotide Surveillance Program.</title>
        <authorList>
            <person name="Tran T."/>
            <person name="Druce J."/>
        </authorList>
    </citation>
    <scope>NUCLEOTIDE SEQUENCE</scope>
    <source>
        <strain evidence="2">UCB-OBI-ISO-001</strain>
        <tissue evidence="2">Gonad</tissue>
    </source>
</reference>
<protein>
    <submittedName>
        <fullName evidence="2">Uncharacterized protein</fullName>
    </submittedName>
</protein>
<evidence type="ECO:0000256" key="1">
    <source>
        <dbReference type="SAM" id="Phobius"/>
    </source>
</evidence>
<sequence length="93" mass="11141">MKYPANNVENRRKLISREGESIFSNFQFCLGKSFIEHKIIPRFLSKRLPSFLFFFSFYFYSLCCPFYSMHFTVLVITSFFLKFPLTLILLAVR</sequence>
<gene>
    <name evidence="2" type="ORF">OCBIM_22038469mg</name>
</gene>
<name>A0A0L8G922_OCTBM</name>
<proteinExistence type="predicted"/>
<evidence type="ECO:0000313" key="2">
    <source>
        <dbReference type="EMBL" id="KOF73060.1"/>
    </source>
</evidence>
<keyword evidence="1" id="KW-0812">Transmembrane</keyword>
<dbReference type="EMBL" id="KQ423354">
    <property type="protein sequence ID" value="KOF73060.1"/>
    <property type="molecule type" value="Genomic_DNA"/>
</dbReference>
<dbReference type="AlphaFoldDB" id="A0A0L8G922"/>
<feature type="transmembrane region" description="Helical" evidence="1">
    <location>
        <begin position="48"/>
        <end position="68"/>
    </location>
</feature>
<organism evidence="2">
    <name type="scientific">Octopus bimaculoides</name>
    <name type="common">California two-spotted octopus</name>
    <dbReference type="NCBI Taxonomy" id="37653"/>
    <lineage>
        <taxon>Eukaryota</taxon>
        <taxon>Metazoa</taxon>
        <taxon>Spiralia</taxon>
        <taxon>Lophotrochozoa</taxon>
        <taxon>Mollusca</taxon>
        <taxon>Cephalopoda</taxon>
        <taxon>Coleoidea</taxon>
        <taxon>Octopodiformes</taxon>
        <taxon>Octopoda</taxon>
        <taxon>Incirrata</taxon>
        <taxon>Octopodidae</taxon>
        <taxon>Octopus</taxon>
    </lineage>
</organism>
<accession>A0A0L8G922</accession>
<feature type="transmembrane region" description="Helical" evidence="1">
    <location>
        <begin position="74"/>
        <end position="92"/>
    </location>
</feature>
<keyword evidence="1" id="KW-1133">Transmembrane helix</keyword>